<name>A0ABX2AA03_9PROT</name>
<feature type="compositionally biased region" description="Gly residues" evidence="1">
    <location>
        <begin position="37"/>
        <end position="56"/>
    </location>
</feature>
<comment type="caution">
    <text evidence="2">The sequence shown here is derived from an EMBL/GenBank/DDBJ whole genome shotgun (WGS) entry which is preliminary data.</text>
</comment>
<evidence type="ECO:0008006" key="4">
    <source>
        <dbReference type="Google" id="ProtNLM"/>
    </source>
</evidence>
<evidence type="ECO:0000313" key="3">
    <source>
        <dbReference type="Proteomes" id="UP000623090"/>
    </source>
</evidence>
<organism evidence="2 3">
    <name type="scientific">Komagataeibacter melomenusus</name>
    <dbReference type="NCBI Taxonomy" id="2766578"/>
    <lineage>
        <taxon>Bacteria</taxon>
        <taxon>Pseudomonadati</taxon>
        <taxon>Pseudomonadota</taxon>
        <taxon>Alphaproteobacteria</taxon>
        <taxon>Acetobacterales</taxon>
        <taxon>Acetobacteraceae</taxon>
        <taxon>Komagataeibacter</taxon>
    </lineage>
</organism>
<gene>
    <name evidence="2" type="ORF">HNW77_01635</name>
</gene>
<feature type="region of interest" description="Disordered" evidence="1">
    <location>
        <begin position="24"/>
        <end position="56"/>
    </location>
</feature>
<dbReference type="EMBL" id="JABJWC010000002">
    <property type="protein sequence ID" value="NPC65128.1"/>
    <property type="molecule type" value="Genomic_DNA"/>
</dbReference>
<sequence length="56" mass="6332">MSRTLQILAILSLTLSMTSCYDGRHHHHHRDWQDGQYGDGYGPHGARMRGGPGGRW</sequence>
<dbReference type="PROSITE" id="PS51257">
    <property type="entry name" value="PROKAR_LIPOPROTEIN"/>
    <property type="match status" value="1"/>
</dbReference>
<dbReference type="RefSeq" id="WP_172154745.1">
    <property type="nucleotide sequence ID" value="NZ_JABJWC010000002.1"/>
</dbReference>
<accession>A0ABX2AA03</accession>
<dbReference type="Proteomes" id="UP000623090">
    <property type="component" value="Unassembled WGS sequence"/>
</dbReference>
<evidence type="ECO:0000256" key="1">
    <source>
        <dbReference type="SAM" id="MobiDB-lite"/>
    </source>
</evidence>
<evidence type="ECO:0000313" key="2">
    <source>
        <dbReference type="EMBL" id="NPC65128.1"/>
    </source>
</evidence>
<protein>
    <recommendedName>
        <fullName evidence="4">Lipoprotein</fullName>
    </recommendedName>
</protein>
<keyword evidence="3" id="KW-1185">Reference proteome</keyword>
<proteinExistence type="predicted"/>
<reference evidence="2 3" key="1">
    <citation type="journal article" date="2020" name="Microorganisms">
        <title>Description of Komagataeibacter melaceti sp. nov. and Komagataeibacter melomenusus sp. nov. Isolated from Apple Cider Vinegar.</title>
        <authorList>
            <person name="Maric L."/>
            <person name="Cleenwerck I."/>
            <person name="Accetto T."/>
            <person name="Vandamme P."/>
            <person name="Trcek J."/>
        </authorList>
    </citation>
    <scope>NUCLEOTIDE SEQUENCE [LARGE SCALE GENOMIC DNA]</scope>
    <source>
        <strain evidence="2 3">AV436</strain>
    </source>
</reference>